<comment type="caution">
    <text evidence="1">The sequence shown here is derived from an EMBL/GenBank/DDBJ whole genome shotgun (WGS) entry which is preliminary data.</text>
</comment>
<reference evidence="1" key="2">
    <citation type="submission" date="2022-03" db="EMBL/GenBank/DDBJ databases">
        <authorList>
            <person name="Ryngajllo M."/>
            <person name="Jacek P."/>
            <person name="Kubiak K."/>
        </authorList>
    </citation>
    <scope>NUCLEOTIDE SEQUENCE</scope>
    <source>
        <strain evidence="1">SI1</strain>
    </source>
</reference>
<sequence length="100" mass="11220">MRNPTVQRRNFCIASRDLTIQCLKSGIPLGNLLPGLCQVGHRTTISNIESDGISNRQKNDHLFHFRPASLFCAITADYRIDRRVVFSNPLVLPFIVSVAP</sequence>
<organism evidence="1 2">
    <name type="scientific">Novacetimonas hansenii</name>
    <name type="common">Komagataeibacter hansenii</name>
    <dbReference type="NCBI Taxonomy" id="436"/>
    <lineage>
        <taxon>Bacteria</taxon>
        <taxon>Pseudomonadati</taxon>
        <taxon>Pseudomonadota</taxon>
        <taxon>Alphaproteobacteria</taxon>
        <taxon>Acetobacterales</taxon>
        <taxon>Acetobacteraceae</taxon>
        <taxon>Novacetimonas</taxon>
    </lineage>
</organism>
<dbReference type="Proteomes" id="UP001202887">
    <property type="component" value="Unassembled WGS sequence"/>
</dbReference>
<evidence type="ECO:0000313" key="1">
    <source>
        <dbReference type="EMBL" id="MCJ8355324.1"/>
    </source>
</evidence>
<proteinExistence type="predicted"/>
<protein>
    <submittedName>
        <fullName evidence="1">Uncharacterized protein</fullName>
    </submittedName>
</protein>
<name>A0AAW5EXR7_NOVHA</name>
<reference evidence="1" key="1">
    <citation type="journal article" date="2021" name="Polymers (Basel)">
        <title>Highly Stretchable Bacterial Cellulose Produced by Komagataeibacter hansenii SI1.</title>
        <authorList>
            <person name="Cielecka I."/>
            <person name="Ryngajllo M."/>
            <person name="Maniukiewicz W."/>
            <person name="Bielecki S."/>
        </authorList>
    </citation>
    <scope>NUCLEOTIDE SEQUENCE</scope>
    <source>
        <strain evidence="1">SI1</strain>
    </source>
</reference>
<gene>
    <name evidence="1" type="ORF">K1W68_15230</name>
</gene>
<dbReference type="RefSeq" id="WP_247067869.1">
    <property type="nucleotide sequence ID" value="NZ_CP094848.1"/>
</dbReference>
<dbReference type="AlphaFoldDB" id="A0AAW5EXR7"/>
<evidence type="ECO:0000313" key="2">
    <source>
        <dbReference type="Proteomes" id="UP001202887"/>
    </source>
</evidence>
<accession>A0AAW5EXR7</accession>
<dbReference type="EMBL" id="JAIBCX010000073">
    <property type="protein sequence ID" value="MCJ8355324.1"/>
    <property type="molecule type" value="Genomic_DNA"/>
</dbReference>